<dbReference type="InParanoid" id="A0A2J7RP93"/>
<feature type="non-terminal residue" evidence="1">
    <location>
        <position position="1"/>
    </location>
</feature>
<dbReference type="AlphaFoldDB" id="A0A2J7RP93"/>
<organism evidence="1 2">
    <name type="scientific">Cryptotermes secundus</name>
    <dbReference type="NCBI Taxonomy" id="105785"/>
    <lineage>
        <taxon>Eukaryota</taxon>
        <taxon>Metazoa</taxon>
        <taxon>Ecdysozoa</taxon>
        <taxon>Arthropoda</taxon>
        <taxon>Hexapoda</taxon>
        <taxon>Insecta</taxon>
        <taxon>Pterygota</taxon>
        <taxon>Neoptera</taxon>
        <taxon>Polyneoptera</taxon>
        <taxon>Dictyoptera</taxon>
        <taxon>Blattodea</taxon>
        <taxon>Blattoidea</taxon>
        <taxon>Termitoidae</taxon>
        <taxon>Kalotermitidae</taxon>
        <taxon>Cryptotermitinae</taxon>
        <taxon>Cryptotermes</taxon>
    </lineage>
</organism>
<evidence type="ECO:0000313" key="1">
    <source>
        <dbReference type="EMBL" id="PNF42656.1"/>
    </source>
</evidence>
<reference evidence="1 2" key="1">
    <citation type="submission" date="2017-12" db="EMBL/GenBank/DDBJ databases">
        <title>Hemimetabolous genomes reveal molecular basis of termite eusociality.</title>
        <authorList>
            <person name="Harrison M.C."/>
            <person name="Jongepier E."/>
            <person name="Robertson H.M."/>
            <person name="Arning N."/>
            <person name="Bitard-Feildel T."/>
            <person name="Chao H."/>
            <person name="Childers C.P."/>
            <person name="Dinh H."/>
            <person name="Doddapaneni H."/>
            <person name="Dugan S."/>
            <person name="Gowin J."/>
            <person name="Greiner C."/>
            <person name="Han Y."/>
            <person name="Hu H."/>
            <person name="Hughes D.S.T."/>
            <person name="Huylmans A.-K."/>
            <person name="Kemena C."/>
            <person name="Kremer L.P.M."/>
            <person name="Lee S.L."/>
            <person name="Lopez-Ezquerra A."/>
            <person name="Mallet L."/>
            <person name="Monroy-Kuhn J.M."/>
            <person name="Moser A."/>
            <person name="Murali S.C."/>
            <person name="Muzny D.M."/>
            <person name="Otani S."/>
            <person name="Piulachs M.-D."/>
            <person name="Poelchau M."/>
            <person name="Qu J."/>
            <person name="Schaub F."/>
            <person name="Wada-Katsumata A."/>
            <person name="Worley K.C."/>
            <person name="Xie Q."/>
            <person name="Ylla G."/>
            <person name="Poulsen M."/>
            <person name="Gibbs R.A."/>
            <person name="Schal C."/>
            <person name="Richards S."/>
            <person name="Belles X."/>
            <person name="Korb J."/>
            <person name="Bornberg-Bauer E."/>
        </authorList>
    </citation>
    <scope>NUCLEOTIDE SEQUENCE [LARGE SCALE GENOMIC DNA]</scope>
    <source>
        <tissue evidence="1">Whole body</tissue>
    </source>
</reference>
<accession>A0A2J7RP93</accession>
<comment type="caution">
    <text evidence="1">The sequence shown here is derived from an EMBL/GenBank/DDBJ whole genome shotgun (WGS) entry which is preliminary data.</text>
</comment>
<dbReference type="EMBL" id="NEVH01001992">
    <property type="protein sequence ID" value="PNF42656.1"/>
    <property type="molecule type" value="Genomic_DNA"/>
</dbReference>
<gene>
    <name evidence="1" type="ORF">B7P43_G18967</name>
</gene>
<proteinExistence type="predicted"/>
<protein>
    <submittedName>
        <fullName evidence="1">Uncharacterized protein</fullName>
    </submittedName>
</protein>
<evidence type="ECO:0000313" key="2">
    <source>
        <dbReference type="Proteomes" id="UP000235965"/>
    </source>
</evidence>
<name>A0A2J7RP93_9NEOP</name>
<dbReference type="Proteomes" id="UP000235965">
    <property type="component" value="Unassembled WGS sequence"/>
</dbReference>
<sequence>QEFGEKVFSTDGEIFSYKLCDAKVTALSRLSTKDSRESLLFKNNSAYSSSSTNNVSEFSNDLCQWMVSSNISIEKLHNQHFRTFLETYTCHPIPSDRR</sequence>
<keyword evidence="2" id="KW-1185">Reference proteome</keyword>